<protein>
    <submittedName>
        <fullName evidence="6">Protein-S-isoprenylcysteine O-methyltransferase Ste14</fullName>
    </submittedName>
</protein>
<dbReference type="InterPro" id="IPR007318">
    <property type="entry name" value="Phopholipid_MeTrfase"/>
</dbReference>
<dbReference type="Pfam" id="PF04191">
    <property type="entry name" value="PEMT"/>
    <property type="match status" value="1"/>
</dbReference>
<dbReference type="PANTHER" id="PTHR12714:SF24">
    <property type="entry name" value="SLR1182 PROTEIN"/>
    <property type="match status" value="1"/>
</dbReference>
<sequence length="153" mass="17950">MKALELKIPPALLMLIFGFLMWAIDHLLPMYKQVWTWHEWAARSVFLLALFFIVSGIVSFNKARTTVDPRQPQKASSVVTSGIYRLSRNPMYLGFLLMLLAFVFKLANPVTVVMLPLFIGYMNAFQIKPEERALQHLFKHEYEAYKQQVRRWI</sequence>
<evidence type="ECO:0000256" key="2">
    <source>
        <dbReference type="ARBA" id="ARBA00022692"/>
    </source>
</evidence>
<keyword evidence="2 5" id="KW-0812">Transmembrane</keyword>
<dbReference type="GO" id="GO:0012505">
    <property type="term" value="C:endomembrane system"/>
    <property type="evidence" value="ECO:0007669"/>
    <property type="project" value="UniProtKB-SubCell"/>
</dbReference>
<keyword evidence="4 5" id="KW-0472">Membrane</keyword>
<evidence type="ECO:0000256" key="1">
    <source>
        <dbReference type="ARBA" id="ARBA00004127"/>
    </source>
</evidence>
<feature type="transmembrane region" description="Helical" evidence="5">
    <location>
        <begin position="40"/>
        <end position="60"/>
    </location>
</feature>
<dbReference type="Proteomes" id="UP000295724">
    <property type="component" value="Unassembled WGS sequence"/>
</dbReference>
<accession>A0A4R6XZG9</accession>
<dbReference type="InterPro" id="IPR016174">
    <property type="entry name" value="Di-haem_cyt_TM"/>
</dbReference>
<dbReference type="OrthoDB" id="9811969at2"/>
<keyword evidence="6" id="KW-0808">Transferase</keyword>
<dbReference type="GO" id="GO:0016020">
    <property type="term" value="C:membrane"/>
    <property type="evidence" value="ECO:0007669"/>
    <property type="project" value="InterPro"/>
</dbReference>
<dbReference type="Gene3D" id="1.20.120.1630">
    <property type="match status" value="1"/>
</dbReference>
<keyword evidence="6" id="KW-0489">Methyltransferase</keyword>
<evidence type="ECO:0000256" key="4">
    <source>
        <dbReference type="ARBA" id="ARBA00023136"/>
    </source>
</evidence>
<dbReference type="RefSeq" id="WP_099017640.1">
    <property type="nucleotide sequence ID" value="NZ_NIHB01000001.1"/>
</dbReference>
<evidence type="ECO:0000313" key="6">
    <source>
        <dbReference type="EMBL" id="TDR23744.1"/>
    </source>
</evidence>
<feature type="transmembrane region" description="Helical" evidence="5">
    <location>
        <begin position="92"/>
        <end position="119"/>
    </location>
</feature>
<evidence type="ECO:0000313" key="7">
    <source>
        <dbReference type="Proteomes" id="UP000295724"/>
    </source>
</evidence>
<evidence type="ECO:0000256" key="3">
    <source>
        <dbReference type="ARBA" id="ARBA00022989"/>
    </source>
</evidence>
<proteinExistence type="predicted"/>
<comment type="caution">
    <text evidence="6">The sequence shown here is derived from an EMBL/GenBank/DDBJ whole genome shotgun (WGS) entry which is preliminary data.</text>
</comment>
<dbReference type="GO" id="GO:0032259">
    <property type="term" value="P:methylation"/>
    <property type="evidence" value="ECO:0007669"/>
    <property type="project" value="UniProtKB-KW"/>
</dbReference>
<dbReference type="EMBL" id="SNZB01000001">
    <property type="protein sequence ID" value="TDR23744.1"/>
    <property type="molecule type" value="Genomic_DNA"/>
</dbReference>
<dbReference type="PANTHER" id="PTHR12714">
    <property type="entry name" value="PROTEIN-S ISOPRENYLCYSTEINE O-METHYLTRANSFERASE"/>
    <property type="match status" value="1"/>
</dbReference>
<evidence type="ECO:0000256" key="5">
    <source>
        <dbReference type="SAM" id="Phobius"/>
    </source>
</evidence>
<organism evidence="6 7">
    <name type="scientific">Marinicella litoralis</name>
    <dbReference type="NCBI Taxonomy" id="644220"/>
    <lineage>
        <taxon>Bacteria</taxon>
        <taxon>Pseudomonadati</taxon>
        <taxon>Pseudomonadota</taxon>
        <taxon>Gammaproteobacteria</taxon>
        <taxon>Lysobacterales</taxon>
        <taxon>Marinicellaceae</taxon>
        <taxon>Marinicella</taxon>
    </lineage>
</organism>
<name>A0A4R6XZG9_9GAMM</name>
<comment type="subcellular location">
    <subcellularLocation>
        <location evidence="1">Endomembrane system</location>
        <topology evidence="1">Multi-pass membrane protein</topology>
    </subcellularLocation>
</comment>
<dbReference type="GO" id="GO:0008168">
    <property type="term" value="F:methyltransferase activity"/>
    <property type="evidence" value="ECO:0007669"/>
    <property type="project" value="UniProtKB-KW"/>
</dbReference>
<reference evidence="6 7" key="1">
    <citation type="submission" date="2019-03" db="EMBL/GenBank/DDBJ databases">
        <title>Genomic Encyclopedia of Type Strains, Phase IV (KMG-IV): sequencing the most valuable type-strain genomes for metagenomic binning, comparative biology and taxonomic classification.</title>
        <authorList>
            <person name="Goeker M."/>
        </authorList>
    </citation>
    <scope>NUCLEOTIDE SEQUENCE [LARGE SCALE GENOMIC DNA]</scope>
    <source>
        <strain evidence="6 7">DSM 25488</strain>
    </source>
</reference>
<feature type="transmembrane region" description="Helical" evidence="5">
    <location>
        <begin position="12"/>
        <end position="28"/>
    </location>
</feature>
<gene>
    <name evidence="6" type="ORF">C8D91_0609</name>
</gene>
<dbReference type="GO" id="GO:0022904">
    <property type="term" value="P:respiratory electron transport chain"/>
    <property type="evidence" value="ECO:0007669"/>
    <property type="project" value="InterPro"/>
</dbReference>
<keyword evidence="3 5" id="KW-1133">Transmembrane helix</keyword>
<keyword evidence="7" id="KW-1185">Reference proteome</keyword>
<dbReference type="SUPFAM" id="SSF81342">
    <property type="entry name" value="Transmembrane di-heme cytochromes"/>
    <property type="match status" value="1"/>
</dbReference>
<dbReference type="AlphaFoldDB" id="A0A4R6XZG9"/>